<evidence type="ECO:0000256" key="1">
    <source>
        <dbReference type="SAM" id="MobiDB-lite"/>
    </source>
</evidence>
<dbReference type="PANTHER" id="PTHR42648:SF28">
    <property type="entry name" value="TRANSPOSON-ENCODED PROTEIN WITH RIBONUCLEASE H-LIKE AND RETROVIRUS ZINC FINGER-LIKE DOMAINS"/>
    <property type="match status" value="1"/>
</dbReference>
<dbReference type="InterPro" id="IPR001584">
    <property type="entry name" value="Integrase_cat-core"/>
</dbReference>
<name>A0AA38F9N0_TAXCH</name>
<dbReference type="PANTHER" id="PTHR42648">
    <property type="entry name" value="TRANSPOSASE, PUTATIVE-RELATED"/>
    <property type="match status" value="1"/>
</dbReference>
<gene>
    <name evidence="3" type="ORF">KI387_040353</name>
</gene>
<protein>
    <recommendedName>
        <fullName evidence="2">Integrase catalytic domain-containing protein</fullName>
    </recommendedName>
</protein>
<feature type="domain" description="Integrase catalytic" evidence="2">
    <location>
        <begin position="1"/>
        <end position="97"/>
    </location>
</feature>
<feature type="region of interest" description="Disordered" evidence="1">
    <location>
        <begin position="78"/>
        <end position="97"/>
    </location>
</feature>
<feature type="non-terminal residue" evidence="3">
    <location>
        <position position="97"/>
    </location>
</feature>
<evidence type="ECO:0000313" key="3">
    <source>
        <dbReference type="EMBL" id="KAH9294443.1"/>
    </source>
</evidence>
<dbReference type="PROSITE" id="PS50994">
    <property type="entry name" value="INTEGRASE"/>
    <property type="match status" value="1"/>
</dbReference>
<sequence length="97" mass="11248">CLRSGNDGEYYNNVFNDYCSMNEIHRERMVPRTPHENGVAERINMTIMERARSMMIHSRLPLQFWAETVDTMVNLINRGPSSSLDEGIPEEAWTGKE</sequence>
<comment type="caution">
    <text evidence="3">The sequence shown here is derived from an EMBL/GenBank/DDBJ whole genome shotgun (WGS) entry which is preliminary data.</text>
</comment>
<organism evidence="3 4">
    <name type="scientific">Taxus chinensis</name>
    <name type="common">Chinese yew</name>
    <name type="synonym">Taxus wallichiana var. chinensis</name>
    <dbReference type="NCBI Taxonomy" id="29808"/>
    <lineage>
        <taxon>Eukaryota</taxon>
        <taxon>Viridiplantae</taxon>
        <taxon>Streptophyta</taxon>
        <taxon>Embryophyta</taxon>
        <taxon>Tracheophyta</taxon>
        <taxon>Spermatophyta</taxon>
        <taxon>Pinopsida</taxon>
        <taxon>Pinidae</taxon>
        <taxon>Conifers II</taxon>
        <taxon>Cupressales</taxon>
        <taxon>Taxaceae</taxon>
        <taxon>Taxus</taxon>
    </lineage>
</organism>
<dbReference type="GO" id="GO:0015074">
    <property type="term" value="P:DNA integration"/>
    <property type="evidence" value="ECO:0007669"/>
    <property type="project" value="InterPro"/>
</dbReference>
<dbReference type="InterPro" id="IPR039537">
    <property type="entry name" value="Retrotran_Ty1/copia-like"/>
</dbReference>
<evidence type="ECO:0000259" key="2">
    <source>
        <dbReference type="PROSITE" id="PS50994"/>
    </source>
</evidence>
<dbReference type="Gene3D" id="3.30.420.10">
    <property type="entry name" value="Ribonuclease H-like superfamily/Ribonuclease H"/>
    <property type="match status" value="1"/>
</dbReference>
<proteinExistence type="predicted"/>
<evidence type="ECO:0000313" key="4">
    <source>
        <dbReference type="Proteomes" id="UP000824469"/>
    </source>
</evidence>
<dbReference type="AlphaFoldDB" id="A0AA38F9N0"/>
<dbReference type="Proteomes" id="UP000824469">
    <property type="component" value="Unassembled WGS sequence"/>
</dbReference>
<reference evidence="3 4" key="1">
    <citation type="journal article" date="2021" name="Nat. Plants">
        <title>The Taxus genome provides insights into paclitaxel biosynthesis.</title>
        <authorList>
            <person name="Xiong X."/>
            <person name="Gou J."/>
            <person name="Liao Q."/>
            <person name="Li Y."/>
            <person name="Zhou Q."/>
            <person name="Bi G."/>
            <person name="Li C."/>
            <person name="Du R."/>
            <person name="Wang X."/>
            <person name="Sun T."/>
            <person name="Guo L."/>
            <person name="Liang H."/>
            <person name="Lu P."/>
            <person name="Wu Y."/>
            <person name="Zhang Z."/>
            <person name="Ro D.K."/>
            <person name="Shang Y."/>
            <person name="Huang S."/>
            <person name="Yan J."/>
        </authorList>
    </citation>
    <scope>NUCLEOTIDE SEQUENCE [LARGE SCALE GENOMIC DNA]</scope>
    <source>
        <strain evidence="3">Ta-2019</strain>
    </source>
</reference>
<feature type="non-terminal residue" evidence="3">
    <location>
        <position position="1"/>
    </location>
</feature>
<dbReference type="InterPro" id="IPR012337">
    <property type="entry name" value="RNaseH-like_sf"/>
</dbReference>
<accession>A0AA38F9N0</accession>
<dbReference type="EMBL" id="JAHRHJ020000115">
    <property type="protein sequence ID" value="KAH9294443.1"/>
    <property type="molecule type" value="Genomic_DNA"/>
</dbReference>
<dbReference type="SUPFAM" id="SSF53098">
    <property type="entry name" value="Ribonuclease H-like"/>
    <property type="match status" value="1"/>
</dbReference>
<keyword evidence="4" id="KW-1185">Reference proteome</keyword>
<dbReference type="InterPro" id="IPR036397">
    <property type="entry name" value="RNaseH_sf"/>
</dbReference>
<dbReference type="GO" id="GO:0003676">
    <property type="term" value="F:nucleic acid binding"/>
    <property type="evidence" value="ECO:0007669"/>
    <property type="project" value="InterPro"/>
</dbReference>